<dbReference type="Gene3D" id="1.10.10.580">
    <property type="entry name" value="Structural maintenance of chromosome 1. Chain E"/>
    <property type="match status" value="1"/>
</dbReference>
<gene>
    <name evidence="3" type="primary">scpA</name>
    <name evidence="4" type="ORF">SAMN04488559_103106</name>
</gene>
<name>A0A1H9R7A4_9LACT</name>
<dbReference type="OrthoDB" id="9811016at2"/>
<comment type="similarity">
    <text evidence="3">Belongs to the ScpA family.</text>
</comment>
<dbReference type="NCBIfam" id="NF000995">
    <property type="entry name" value="PRK00104.1-4"/>
    <property type="match status" value="1"/>
</dbReference>
<dbReference type="GO" id="GO:0051301">
    <property type="term" value="P:cell division"/>
    <property type="evidence" value="ECO:0007669"/>
    <property type="project" value="UniProtKB-KW"/>
</dbReference>
<dbReference type="Proteomes" id="UP000198948">
    <property type="component" value="Unassembled WGS sequence"/>
</dbReference>
<dbReference type="STRING" id="142588.SAMN04488559_103106"/>
<protein>
    <recommendedName>
        <fullName evidence="2 3">Segregation and condensation protein A</fullName>
    </recommendedName>
</protein>
<keyword evidence="3" id="KW-0132">Cell division</keyword>
<accession>A0A1H9R7A4</accession>
<comment type="function">
    <text evidence="3">Participates in chromosomal partition during cell division. May act via the formation of a condensin-like complex containing Smc and ScpB that pull DNA away from mid-cell into both cell halves.</text>
</comment>
<dbReference type="RefSeq" id="WP_092650564.1">
    <property type="nucleotide sequence ID" value="NZ_FOHA01000003.1"/>
</dbReference>
<dbReference type="Pfam" id="PF02616">
    <property type="entry name" value="SMC_ScpA"/>
    <property type="match status" value="1"/>
</dbReference>
<dbReference type="GO" id="GO:0005737">
    <property type="term" value="C:cytoplasm"/>
    <property type="evidence" value="ECO:0007669"/>
    <property type="project" value="UniProtKB-SubCell"/>
</dbReference>
<comment type="subunit">
    <text evidence="3">Component of a cohesin-like complex composed of ScpA, ScpB and the Smc homodimer, in which ScpA and ScpB bind to the head domain of Smc. The presence of the three proteins is required for the association of the complex with DNA.</text>
</comment>
<organism evidence="4 5">
    <name type="scientific">Isobaculum melis</name>
    <dbReference type="NCBI Taxonomy" id="142588"/>
    <lineage>
        <taxon>Bacteria</taxon>
        <taxon>Bacillati</taxon>
        <taxon>Bacillota</taxon>
        <taxon>Bacilli</taxon>
        <taxon>Lactobacillales</taxon>
        <taxon>Carnobacteriaceae</taxon>
        <taxon>Isobaculum</taxon>
    </lineage>
</organism>
<keyword evidence="1 3" id="KW-0159">Chromosome partition</keyword>
<dbReference type="InterPro" id="IPR023093">
    <property type="entry name" value="ScpA-like_C"/>
</dbReference>
<keyword evidence="3" id="KW-0131">Cell cycle</keyword>
<proteinExistence type="inferred from homology"/>
<dbReference type="EMBL" id="FOHA01000003">
    <property type="protein sequence ID" value="SER68624.1"/>
    <property type="molecule type" value="Genomic_DNA"/>
</dbReference>
<dbReference type="AlphaFoldDB" id="A0A1H9R7A4"/>
<sequence>MAEIHLKMDAFEGPLDLLLHLIQKLELDIYDIPVAEVTEQYMAYIHAMKELQLDIASDYLVMAATLLAIKSKMLLPKQELAIDEEDEGYFETGDDPREALVEQLLEYRKYKYAADELKEREETRSQYYTKAPADLHEWQQNVPLNPLQLTTSDIFLAFSQMLHRKKLNQPLQTKIALQEVTIEEKMADILAIIRKKNGEKIDFQTFFEVATKSEMVTTFLAVLELMKAKSIWIEQKEVFGELWVYEGAMHVVE</sequence>
<evidence type="ECO:0000313" key="5">
    <source>
        <dbReference type="Proteomes" id="UP000198948"/>
    </source>
</evidence>
<evidence type="ECO:0000256" key="3">
    <source>
        <dbReference type="HAMAP-Rule" id="MF_01805"/>
    </source>
</evidence>
<evidence type="ECO:0000256" key="1">
    <source>
        <dbReference type="ARBA" id="ARBA00022829"/>
    </source>
</evidence>
<dbReference type="HAMAP" id="MF_01805">
    <property type="entry name" value="ScpA"/>
    <property type="match status" value="1"/>
</dbReference>
<evidence type="ECO:0000313" key="4">
    <source>
        <dbReference type="EMBL" id="SER68624.1"/>
    </source>
</evidence>
<dbReference type="Gene3D" id="6.10.250.2410">
    <property type="match status" value="1"/>
</dbReference>
<evidence type="ECO:0000256" key="2">
    <source>
        <dbReference type="ARBA" id="ARBA00044777"/>
    </source>
</evidence>
<reference evidence="4 5" key="1">
    <citation type="submission" date="2016-10" db="EMBL/GenBank/DDBJ databases">
        <authorList>
            <person name="de Groot N.N."/>
        </authorList>
    </citation>
    <scope>NUCLEOTIDE SEQUENCE [LARGE SCALE GENOMIC DNA]</scope>
    <source>
        <strain evidence="4 5">DSM 13760</strain>
    </source>
</reference>
<dbReference type="PANTHER" id="PTHR33969:SF2">
    <property type="entry name" value="SEGREGATION AND CONDENSATION PROTEIN A"/>
    <property type="match status" value="1"/>
</dbReference>
<dbReference type="PANTHER" id="PTHR33969">
    <property type="entry name" value="SEGREGATION AND CONDENSATION PROTEIN A"/>
    <property type="match status" value="1"/>
</dbReference>
<dbReference type="GO" id="GO:0006260">
    <property type="term" value="P:DNA replication"/>
    <property type="evidence" value="ECO:0007669"/>
    <property type="project" value="UniProtKB-UniRule"/>
</dbReference>
<dbReference type="InterPro" id="IPR003768">
    <property type="entry name" value="ScpA"/>
</dbReference>
<dbReference type="GO" id="GO:0007059">
    <property type="term" value="P:chromosome segregation"/>
    <property type="evidence" value="ECO:0007669"/>
    <property type="project" value="UniProtKB-UniRule"/>
</dbReference>
<comment type="subcellular location">
    <subcellularLocation>
        <location evidence="3">Cytoplasm</location>
    </subcellularLocation>
    <text evidence="3">Associated with two foci at the outer edges of the nucleoid region in young cells, and at four foci within both cell halves in older cells.</text>
</comment>
<keyword evidence="5" id="KW-1185">Reference proteome</keyword>
<keyword evidence="3" id="KW-0963">Cytoplasm</keyword>